<feature type="region of interest" description="Disordered" evidence="1">
    <location>
        <begin position="97"/>
        <end position="131"/>
    </location>
</feature>
<evidence type="ECO:0000313" key="3">
    <source>
        <dbReference type="EMBL" id="GIG52236.1"/>
    </source>
</evidence>
<proteinExistence type="predicted"/>
<evidence type="ECO:0000313" key="4">
    <source>
        <dbReference type="Proteomes" id="UP000660611"/>
    </source>
</evidence>
<accession>A0A919PZR4</accession>
<dbReference type="Gene3D" id="3.20.180.10">
    <property type="entry name" value="PNP-oxidase-like"/>
    <property type="match status" value="1"/>
</dbReference>
<protein>
    <recommendedName>
        <fullName evidence="2">DUF2470 domain-containing protein</fullName>
    </recommendedName>
</protein>
<dbReference type="AlphaFoldDB" id="A0A919PZR4"/>
<dbReference type="InterPro" id="IPR037119">
    <property type="entry name" value="Haem_oxidase_HugZ-like_sf"/>
</dbReference>
<dbReference type="SUPFAM" id="SSF50475">
    <property type="entry name" value="FMN-binding split barrel"/>
    <property type="match status" value="1"/>
</dbReference>
<feature type="compositionally biased region" description="Basic and acidic residues" evidence="1">
    <location>
        <begin position="101"/>
        <end position="131"/>
    </location>
</feature>
<gene>
    <name evidence="3" type="ORF">Dsi01nite_102770</name>
</gene>
<dbReference type="Proteomes" id="UP000660611">
    <property type="component" value="Unassembled WGS sequence"/>
</dbReference>
<dbReference type="InterPro" id="IPR019595">
    <property type="entry name" value="DUF2470"/>
</dbReference>
<evidence type="ECO:0000256" key="1">
    <source>
        <dbReference type="SAM" id="MobiDB-lite"/>
    </source>
</evidence>
<feature type="domain" description="DUF2470" evidence="2">
    <location>
        <begin position="176"/>
        <end position="252"/>
    </location>
</feature>
<organism evidence="3 4">
    <name type="scientific">Dactylosporangium siamense</name>
    <dbReference type="NCBI Taxonomy" id="685454"/>
    <lineage>
        <taxon>Bacteria</taxon>
        <taxon>Bacillati</taxon>
        <taxon>Actinomycetota</taxon>
        <taxon>Actinomycetes</taxon>
        <taxon>Micromonosporales</taxon>
        <taxon>Micromonosporaceae</taxon>
        <taxon>Dactylosporangium</taxon>
    </lineage>
</organism>
<comment type="caution">
    <text evidence="3">The sequence shown here is derived from an EMBL/GenBank/DDBJ whole genome shotgun (WGS) entry which is preliminary data.</text>
</comment>
<reference evidence="3" key="1">
    <citation type="submission" date="2021-01" db="EMBL/GenBank/DDBJ databases">
        <title>Whole genome shotgun sequence of Dactylosporangium siamense NBRC 106093.</title>
        <authorList>
            <person name="Komaki H."/>
            <person name="Tamura T."/>
        </authorList>
    </citation>
    <scope>NUCLEOTIDE SEQUENCE</scope>
    <source>
        <strain evidence="3">NBRC 106093</strain>
    </source>
</reference>
<keyword evidence="4" id="KW-1185">Reference proteome</keyword>
<name>A0A919PZR4_9ACTN</name>
<dbReference type="Pfam" id="PF10615">
    <property type="entry name" value="DUF2470"/>
    <property type="match status" value="1"/>
</dbReference>
<dbReference type="RefSeq" id="WP_203853836.1">
    <property type="nucleotide sequence ID" value="NZ_BAAAVW010000052.1"/>
</dbReference>
<sequence length="266" mass="28705">MPGIKLPTAAERLRTLLTAASSLTLHIPGHRCDLIGRHHVDGHGRVIVELPAGSPVAQLVEAEPDLAAAIEITDIAPTPVRSAGGRIRSRATFSGWLQPLGERDGDPRSLGERDRDPRAVGGHDGDPRAVGEHSGDLWAVLELASATLIDGILGEVEVEADAFAAASPDPLAREEADLLCHLTDAHPEAIEHLSRLIAPHHLHGVHRVVPVRMDRFGVVLRLEFAGRHRDVQLPFSAPLRTADEAAPRMHELLARARCCQRNHSGH</sequence>
<evidence type="ECO:0000259" key="2">
    <source>
        <dbReference type="Pfam" id="PF10615"/>
    </source>
</evidence>
<dbReference type="EMBL" id="BONQ01000173">
    <property type="protein sequence ID" value="GIG52236.1"/>
    <property type="molecule type" value="Genomic_DNA"/>
</dbReference>